<keyword evidence="4" id="KW-1185">Reference proteome</keyword>
<feature type="domain" description="XdhC Rossmann" evidence="2">
    <location>
        <begin position="165"/>
        <end position="289"/>
    </location>
</feature>
<organism evidence="3 4">
    <name type="scientific">Brucella lupini</name>
    <dbReference type="NCBI Taxonomy" id="255457"/>
    <lineage>
        <taxon>Bacteria</taxon>
        <taxon>Pseudomonadati</taxon>
        <taxon>Pseudomonadota</taxon>
        <taxon>Alphaproteobacteria</taxon>
        <taxon>Hyphomicrobiales</taxon>
        <taxon>Brucellaceae</taxon>
        <taxon>Brucella/Ochrobactrum group</taxon>
        <taxon>Brucella</taxon>
    </lineage>
</organism>
<evidence type="ECO:0000259" key="1">
    <source>
        <dbReference type="Pfam" id="PF02625"/>
    </source>
</evidence>
<dbReference type="PANTHER" id="PTHR30388:SF4">
    <property type="entry name" value="MOLYBDENUM COFACTOR INSERTION CHAPERONE PAOD"/>
    <property type="match status" value="1"/>
</dbReference>
<feature type="domain" description="XdhC- CoxI" evidence="1">
    <location>
        <begin position="22"/>
        <end position="85"/>
    </location>
</feature>
<proteinExistence type="predicted"/>
<dbReference type="InterPro" id="IPR027051">
    <property type="entry name" value="XdhC_Rossmann_dom"/>
</dbReference>
<gene>
    <name evidence="3" type="ORF">F9L03_25280</name>
</gene>
<sequence length="298" mass="31733">MRVSDSDSPAEILRFAYDAGRNGGAALATLTEIRGGAARTLGAHVAIAADGRYCGYVSGGCVEAAVAAEAVEAIAEGRDRIVKFGAGSPYFDISLPCGGGITVSIHVLRSYEVLHAVLADLSRRHPAALAYSPQSRTLVKSGFTSDRSHWRGDTFVSVYLPQTRLVISGQTGEVDAVRRLAEASGYEVGHAEPSMTHVEHVAPSMDRYTGVVLLHHDLDLEASLLDRALASQAFYIGALGSTRTHNRRLQRLQSMGVDPETMGRIKAPIGMFGPTRNASTLAISVIADIAAVWLQKYG</sequence>
<dbReference type="Pfam" id="PF02625">
    <property type="entry name" value="XdhC_CoxI"/>
    <property type="match status" value="1"/>
</dbReference>
<dbReference type="EMBL" id="WBWF01000032">
    <property type="protein sequence ID" value="KAB2699495.1"/>
    <property type="molecule type" value="Genomic_DNA"/>
</dbReference>
<comment type="caution">
    <text evidence="3">The sequence shown here is derived from an EMBL/GenBank/DDBJ whole genome shotgun (WGS) entry which is preliminary data.</text>
</comment>
<dbReference type="AlphaFoldDB" id="A0AB34DGP7"/>
<reference evidence="3 4" key="1">
    <citation type="submission" date="2019-09" db="EMBL/GenBank/DDBJ databases">
        <title>Taxonomic organization of the family Brucellaceae based on a phylogenomic approach.</title>
        <authorList>
            <person name="Leclercq S."/>
            <person name="Cloeckaert A."/>
            <person name="Zygmunt M.S."/>
        </authorList>
    </citation>
    <scope>NUCLEOTIDE SEQUENCE [LARGE SCALE GENOMIC DNA]</scope>
    <source>
        <strain evidence="3 4">LUP23</strain>
    </source>
</reference>
<name>A0AB34DGP7_9HYPH</name>
<evidence type="ECO:0000313" key="4">
    <source>
        <dbReference type="Proteomes" id="UP000435957"/>
    </source>
</evidence>
<dbReference type="Proteomes" id="UP000435957">
    <property type="component" value="Unassembled WGS sequence"/>
</dbReference>
<dbReference type="InterPro" id="IPR003777">
    <property type="entry name" value="XdhC_CoxI"/>
</dbReference>
<dbReference type="InterPro" id="IPR052698">
    <property type="entry name" value="MoCofactor_Util/Proc"/>
</dbReference>
<evidence type="ECO:0000259" key="2">
    <source>
        <dbReference type="Pfam" id="PF13478"/>
    </source>
</evidence>
<evidence type="ECO:0000313" key="3">
    <source>
        <dbReference type="EMBL" id="KAB2699495.1"/>
    </source>
</evidence>
<dbReference type="PANTHER" id="PTHR30388">
    <property type="entry name" value="ALDEHYDE OXIDOREDUCTASE MOLYBDENUM COFACTOR ASSEMBLY PROTEIN"/>
    <property type="match status" value="1"/>
</dbReference>
<accession>A0AB34DGP7</accession>
<dbReference type="RefSeq" id="WP_094513404.1">
    <property type="nucleotide sequence ID" value="NZ_JBHEEP010000048.1"/>
</dbReference>
<dbReference type="Gene3D" id="3.40.50.720">
    <property type="entry name" value="NAD(P)-binding Rossmann-like Domain"/>
    <property type="match status" value="1"/>
</dbReference>
<protein>
    <submittedName>
        <fullName evidence="3">XdhC family protein</fullName>
    </submittedName>
</protein>
<dbReference type="Pfam" id="PF13478">
    <property type="entry name" value="XdhC_C"/>
    <property type="match status" value="1"/>
</dbReference>